<keyword evidence="1 12" id="KW-0436">Ligase</keyword>
<dbReference type="InterPro" id="IPR000415">
    <property type="entry name" value="Nitroreductase-like"/>
</dbReference>
<dbReference type="RefSeq" id="WP_124799420.1">
    <property type="nucleotide sequence ID" value="NZ_CP034170.1"/>
</dbReference>
<protein>
    <submittedName>
        <fullName evidence="12">Coenzyme F420-0:L-glutamate ligase</fullName>
        <ecNumber evidence="12">6.3.2.31</ecNumber>
    </submittedName>
</protein>
<dbReference type="NCBIfam" id="NF009810">
    <property type="entry name" value="PRK13294.1"/>
    <property type="match status" value="1"/>
</dbReference>
<keyword evidence="5" id="KW-0630">Potassium</keyword>
<evidence type="ECO:0000256" key="3">
    <source>
        <dbReference type="ARBA" id="ARBA00022741"/>
    </source>
</evidence>
<dbReference type="NCBIfam" id="TIGR03553">
    <property type="entry name" value="F420_FbiB_CTERM"/>
    <property type="match status" value="1"/>
</dbReference>
<dbReference type="EMBL" id="CP034170">
    <property type="protein sequence ID" value="AZI58511.1"/>
    <property type="molecule type" value="Genomic_DNA"/>
</dbReference>
<evidence type="ECO:0000256" key="8">
    <source>
        <dbReference type="ARBA" id="ARBA00023211"/>
    </source>
</evidence>
<dbReference type="GO" id="GO:0005525">
    <property type="term" value="F:GTP binding"/>
    <property type="evidence" value="ECO:0007669"/>
    <property type="project" value="UniProtKB-KW"/>
</dbReference>
<dbReference type="EC" id="6.3.2.31" evidence="12"/>
<dbReference type="Pfam" id="PF01996">
    <property type="entry name" value="F420_ligase"/>
    <property type="match status" value="1"/>
</dbReference>
<gene>
    <name evidence="12" type="ORF">EH165_10590</name>
</gene>
<keyword evidence="2" id="KW-0479">Metal-binding</keyword>
<reference evidence="12 13" key="2">
    <citation type="submission" date="2018-12" db="EMBL/GenBank/DDBJ databases">
        <title>Nakamurella antarcticus sp. nov., isolated from Antarctica South Shetland Islands soil.</title>
        <authorList>
            <person name="Peng F."/>
        </authorList>
    </citation>
    <scope>NUCLEOTIDE SEQUENCE [LARGE SCALE GENOMIC DNA]</scope>
    <source>
        <strain evidence="12 13">S14-144</strain>
    </source>
</reference>
<dbReference type="GO" id="GO:0016491">
    <property type="term" value="F:oxidoreductase activity"/>
    <property type="evidence" value="ECO:0007669"/>
    <property type="project" value="UniProtKB-KW"/>
</dbReference>
<feature type="domain" description="Nitroreductase" evidence="10">
    <location>
        <begin position="269"/>
        <end position="437"/>
    </location>
</feature>
<evidence type="ECO:0000256" key="7">
    <source>
        <dbReference type="ARBA" id="ARBA00023134"/>
    </source>
</evidence>
<evidence type="ECO:0000256" key="2">
    <source>
        <dbReference type="ARBA" id="ARBA00022723"/>
    </source>
</evidence>
<proteinExistence type="predicted"/>
<evidence type="ECO:0000256" key="1">
    <source>
        <dbReference type="ARBA" id="ARBA00022598"/>
    </source>
</evidence>
<dbReference type="AlphaFoldDB" id="A0A3G8ZXZ0"/>
<feature type="domain" description="Coenzyme F420:L-glutamate ligase-like" evidence="11">
    <location>
        <begin position="29"/>
        <end position="227"/>
    </location>
</feature>
<dbReference type="InterPro" id="IPR029479">
    <property type="entry name" value="Nitroreductase"/>
</dbReference>
<dbReference type="KEGG" id="nak:EH165_10590"/>
<dbReference type="GO" id="GO:0052618">
    <property type="term" value="F:coenzyme F420-0:L-glutamate ligase activity"/>
    <property type="evidence" value="ECO:0007669"/>
    <property type="project" value="UniProtKB-EC"/>
</dbReference>
<evidence type="ECO:0000259" key="10">
    <source>
        <dbReference type="Pfam" id="PF00881"/>
    </source>
</evidence>
<name>A0A3G8ZXZ0_9ACTN</name>
<organism evidence="12 13">
    <name type="scientific">Nakamurella antarctica</name>
    <dbReference type="NCBI Taxonomy" id="1902245"/>
    <lineage>
        <taxon>Bacteria</taxon>
        <taxon>Bacillati</taxon>
        <taxon>Actinomycetota</taxon>
        <taxon>Actinomycetes</taxon>
        <taxon>Nakamurellales</taxon>
        <taxon>Nakamurellaceae</taxon>
        <taxon>Nakamurella</taxon>
    </lineage>
</organism>
<evidence type="ECO:0000256" key="4">
    <source>
        <dbReference type="ARBA" id="ARBA00022842"/>
    </source>
</evidence>
<dbReference type="OrthoDB" id="9788295at2"/>
<keyword evidence="13" id="KW-1185">Reference proteome</keyword>
<evidence type="ECO:0000313" key="12">
    <source>
        <dbReference type="EMBL" id="AZI58511.1"/>
    </source>
</evidence>
<evidence type="ECO:0000256" key="5">
    <source>
        <dbReference type="ARBA" id="ARBA00022958"/>
    </source>
</evidence>
<dbReference type="NCBIfam" id="TIGR01916">
    <property type="entry name" value="F420_cofE"/>
    <property type="match status" value="1"/>
</dbReference>
<dbReference type="PANTHER" id="PTHR47917:SF1">
    <property type="entry name" value="COENZYME F420:L-GLUTAMATE LIGASE"/>
    <property type="match status" value="1"/>
</dbReference>
<dbReference type="SUPFAM" id="SSF144010">
    <property type="entry name" value="CofE-like"/>
    <property type="match status" value="1"/>
</dbReference>
<dbReference type="PANTHER" id="PTHR47917">
    <property type="match status" value="1"/>
</dbReference>
<evidence type="ECO:0000313" key="13">
    <source>
        <dbReference type="Proteomes" id="UP000268084"/>
    </source>
</evidence>
<accession>A0A3G8ZXZ0</accession>
<dbReference type="GO" id="GO:0046872">
    <property type="term" value="F:metal ion binding"/>
    <property type="evidence" value="ECO:0007669"/>
    <property type="project" value="UniProtKB-KW"/>
</dbReference>
<dbReference type="Proteomes" id="UP000268084">
    <property type="component" value="Chromosome"/>
</dbReference>
<dbReference type="InterPro" id="IPR008225">
    <property type="entry name" value="F420-0_g-glutamyl_ligase"/>
</dbReference>
<dbReference type="InterPro" id="IPR019943">
    <property type="entry name" value="F420_FbiB_C"/>
</dbReference>
<evidence type="ECO:0000256" key="6">
    <source>
        <dbReference type="ARBA" id="ARBA00023002"/>
    </source>
</evidence>
<dbReference type="Gene3D" id="3.40.109.10">
    <property type="entry name" value="NADH Oxidase"/>
    <property type="match status" value="1"/>
</dbReference>
<dbReference type="Pfam" id="PF00881">
    <property type="entry name" value="Nitroreductase"/>
    <property type="match status" value="1"/>
</dbReference>
<dbReference type="Gene3D" id="3.90.1660.10">
    <property type="entry name" value="CofE-like domain"/>
    <property type="match status" value="1"/>
</dbReference>
<evidence type="ECO:0000256" key="9">
    <source>
        <dbReference type="ARBA" id="ARBA00023268"/>
    </source>
</evidence>
<keyword evidence="4" id="KW-0460">Magnesium</keyword>
<keyword evidence="3" id="KW-0547">Nucleotide-binding</keyword>
<keyword evidence="6" id="KW-0560">Oxidoreductase</keyword>
<keyword evidence="7" id="KW-0342">GTP-binding</keyword>
<sequence length="455" mass="48171">MTDFDFAATARKLPAPAPAGLQILPVTGLPDFRPHDDLAAAILGAAPWLLDDDVLVVTSKVVSKVEGRLVSAPSDPAERDALRRRLIDDETVRLVASINQTRIVENKLGLIAAAAGIDASNVHSDEIALLPEDPDLSATTLVQYFADRGLRVGVVITDTQGRAWRNGVLDVAIGAAGVQVLQDHRGGVDEFGNELVVTQVATGDEMASAADLVKGKLSAVPVAVIRGLRTVAAGAANSAARSLIRPYDEDLFRLGTDLAIAQGHREAVLRRRTVREFSKDPVPVDVLARACGIALTAPAPHHTRPVRFVRVAVAREALLLDMKQAWEADLIADGWSRERVAARVARGQILVNAPEIIVPFITGEGRHTYPDARRSAAEDRMFTVAGGAAVQALLVALASEGLGSAWVSSTMFVPAVVTEALDVPAEWTPLGAIAVGYPVTPLAVRAGVPDALIER</sequence>
<dbReference type="InterPro" id="IPR002847">
    <property type="entry name" value="F420-0_gamma-glut_ligase-dom"/>
</dbReference>
<reference evidence="12 13" key="1">
    <citation type="submission" date="2018-11" db="EMBL/GenBank/DDBJ databases">
        <authorList>
            <person name="Da X."/>
        </authorList>
    </citation>
    <scope>NUCLEOTIDE SEQUENCE [LARGE SCALE GENOMIC DNA]</scope>
    <source>
        <strain evidence="12 13">S14-144</strain>
    </source>
</reference>
<keyword evidence="8" id="KW-0464">Manganese</keyword>
<keyword evidence="9" id="KW-0511">Multifunctional enzyme</keyword>
<dbReference type="SUPFAM" id="SSF55469">
    <property type="entry name" value="FMN-dependent nitroreductase-like"/>
    <property type="match status" value="1"/>
</dbReference>
<dbReference type="Gene3D" id="3.30.1330.100">
    <property type="entry name" value="CofE-like"/>
    <property type="match status" value="1"/>
</dbReference>
<evidence type="ECO:0000259" key="11">
    <source>
        <dbReference type="Pfam" id="PF01996"/>
    </source>
</evidence>